<dbReference type="Pfam" id="PF01040">
    <property type="entry name" value="UbiA"/>
    <property type="match status" value="1"/>
</dbReference>
<evidence type="ECO:0000313" key="6">
    <source>
        <dbReference type="EMBL" id="QOR94648.1"/>
    </source>
</evidence>
<dbReference type="InterPro" id="IPR000537">
    <property type="entry name" value="UbiA_prenyltransferase"/>
</dbReference>
<accession>A0A7M1UQW4</accession>
<keyword evidence="3 5" id="KW-1133">Transmembrane helix</keyword>
<feature type="transmembrane region" description="Helical" evidence="5">
    <location>
        <begin position="213"/>
        <end position="234"/>
    </location>
</feature>
<evidence type="ECO:0000256" key="4">
    <source>
        <dbReference type="ARBA" id="ARBA00023136"/>
    </source>
</evidence>
<dbReference type="RefSeq" id="WP_193436445.1">
    <property type="nucleotide sequence ID" value="NZ_CP063144.1"/>
</dbReference>
<proteinExistence type="predicted"/>
<organism evidence="6 7">
    <name type="scientific">Thermosphaera chiliense</name>
    <dbReference type="NCBI Taxonomy" id="3402707"/>
    <lineage>
        <taxon>Archaea</taxon>
        <taxon>Thermoproteota</taxon>
        <taxon>Thermoprotei</taxon>
        <taxon>Desulfurococcales</taxon>
        <taxon>Desulfurococcaceae</taxon>
        <taxon>Thermosphaera</taxon>
    </lineage>
</organism>
<dbReference type="Gene3D" id="1.10.357.140">
    <property type="entry name" value="UbiA prenyltransferase"/>
    <property type="match status" value="1"/>
</dbReference>
<dbReference type="GeneID" id="59454064"/>
<dbReference type="EMBL" id="CP063144">
    <property type="protein sequence ID" value="QOR94648.1"/>
    <property type="molecule type" value="Genomic_DNA"/>
</dbReference>
<evidence type="ECO:0000256" key="2">
    <source>
        <dbReference type="ARBA" id="ARBA00022692"/>
    </source>
</evidence>
<dbReference type="OrthoDB" id="19076at2157"/>
<dbReference type="PANTHER" id="PTHR42723:SF1">
    <property type="entry name" value="CHLOROPHYLL SYNTHASE, CHLOROPLASTIC"/>
    <property type="match status" value="1"/>
</dbReference>
<feature type="transmembrane region" description="Helical" evidence="5">
    <location>
        <begin position="142"/>
        <end position="161"/>
    </location>
</feature>
<feature type="transmembrane region" description="Helical" evidence="5">
    <location>
        <begin position="281"/>
        <end position="301"/>
    </location>
</feature>
<evidence type="ECO:0000256" key="1">
    <source>
        <dbReference type="ARBA" id="ARBA00004651"/>
    </source>
</evidence>
<keyword evidence="2 5" id="KW-0812">Transmembrane</keyword>
<dbReference type="CDD" id="cd13961">
    <property type="entry name" value="PT_UbiA_DGGGPS"/>
    <property type="match status" value="1"/>
</dbReference>
<reference evidence="6 7" key="1">
    <citation type="submission" date="2020-10" db="EMBL/GenBank/DDBJ databases">
        <title>Complete genome sequence of Thermosphaera aggregans strain 3507.</title>
        <authorList>
            <person name="Zayulina K.S."/>
            <person name="Elcheninov A.G."/>
            <person name="Toshchakov S.V."/>
            <person name="Kublanov I.V."/>
            <person name="Kochetkova T.V."/>
        </authorList>
    </citation>
    <scope>NUCLEOTIDE SEQUENCE [LARGE SCALE GENOMIC DNA]</scope>
    <source>
        <strain evidence="6 7">3507</strain>
    </source>
</reference>
<protein>
    <submittedName>
        <fullName evidence="6">Geranylgeranylglycerol-phosphate geranylgeranyltransferase</fullName>
    </submittedName>
</protein>
<keyword evidence="7" id="KW-1185">Reference proteome</keyword>
<name>A0A7M1UQW4_9CREN</name>
<keyword evidence="6" id="KW-0808">Transferase</keyword>
<dbReference type="InterPro" id="IPR044878">
    <property type="entry name" value="UbiA_sf"/>
</dbReference>
<gene>
    <name evidence="6" type="ORF">IMZ38_01560</name>
</gene>
<dbReference type="GO" id="GO:0016765">
    <property type="term" value="F:transferase activity, transferring alkyl or aryl (other than methyl) groups"/>
    <property type="evidence" value="ECO:0007669"/>
    <property type="project" value="InterPro"/>
</dbReference>
<dbReference type="InterPro" id="IPR050475">
    <property type="entry name" value="Prenyltransferase_related"/>
</dbReference>
<dbReference type="Gene3D" id="1.20.120.1780">
    <property type="entry name" value="UbiA prenyltransferase"/>
    <property type="match status" value="1"/>
</dbReference>
<sequence>MSEAVDSLMNGLFKLIIAYARLTRPPAPLLMGLAVFMGQVAALGGLPEPGLMLAPVAASMLMTASSFVFNDAVDYEIDVVNRPGAPLPSGMASRRGATVFSILLFTAGFALSLQTNVQSLIMLNTMYALSILYSLRLKATGLLGNIVVALCVSASFIYGSLTATGRVNPVVLKITWISFFINLGREVVQSIQDMEGDRVKQVRSVAIAYGPETAARLGSLFTILGLTLGPLLFLNHEAGYYGLFSQTFALILIPEAGLAYSIIQLLKNPTPKNASTFLKRFNLLTIIILLILASEFARSAITG</sequence>
<dbReference type="PANTHER" id="PTHR42723">
    <property type="entry name" value="CHLOROPHYLL SYNTHASE"/>
    <property type="match status" value="1"/>
</dbReference>
<evidence type="ECO:0000256" key="5">
    <source>
        <dbReference type="SAM" id="Phobius"/>
    </source>
</evidence>
<keyword evidence="4 5" id="KW-0472">Membrane</keyword>
<dbReference type="GO" id="GO:0005886">
    <property type="term" value="C:plasma membrane"/>
    <property type="evidence" value="ECO:0007669"/>
    <property type="project" value="UniProtKB-SubCell"/>
</dbReference>
<feature type="transmembrane region" description="Helical" evidence="5">
    <location>
        <begin position="240"/>
        <end position="260"/>
    </location>
</feature>
<dbReference type="AlphaFoldDB" id="A0A7M1UQW4"/>
<evidence type="ECO:0000256" key="3">
    <source>
        <dbReference type="ARBA" id="ARBA00022989"/>
    </source>
</evidence>
<dbReference type="Proteomes" id="UP000593766">
    <property type="component" value="Chromosome"/>
</dbReference>
<feature type="transmembrane region" description="Helical" evidence="5">
    <location>
        <begin position="94"/>
        <end position="111"/>
    </location>
</feature>
<evidence type="ECO:0000313" key="7">
    <source>
        <dbReference type="Proteomes" id="UP000593766"/>
    </source>
</evidence>
<comment type="subcellular location">
    <subcellularLocation>
        <location evidence="1">Cell membrane</location>
        <topology evidence="1">Multi-pass membrane protein</topology>
    </subcellularLocation>
</comment>
<dbReference type="KEGG" id="tcs:IMZ38_01560"/>